<dbReference type="InterPro" id="IPR036890">
    <property type="entry name" value="HATPase_C_sf"/>
</dbReference>
<dbReference type="KEGG" id="sdyn:Mal52_01660"/>
<dbReference type="InterPro" id="IPR003594">
    <property type="entry name" value="HATPase_dom"/>
</dbReference>
<evidence type="ECO:0000256" key="5">
    <source>
        <dbReference type="ARBA" id="ARBA00022741"/>
    </source>
</evidence>
<dbReference type="EC" id="2.7.13.3" evidence="2"/>
<evidence type="ECO:0000256" key="9">
    <source>
        <dbReference type="SAM" id="MobiDB-lite"/>
    </source>
</evidence>
<dbReference type="Gene3D" id="3.30.565.10">
    <property type="entry name" value="Histidine kinase-like ATPase, C-terminal domain"/>
    <property type="match status" value="2"/>
</dbReference>
<dbReference type="PROSITE" id="PS50109">
    <property type="entry name" value="HIS_KIN"/>
    <property type="match status" value="1"/>
</dbReference>
<dbReference type="GO" id="GO:0005524">
    <property type="term" value="F:ATP binding"/>
    <property type="evidence" value="ECO:0007669"/>
    <property type="project" value="UniProtKB-KW"/>
</dbReference>
<organism evidence="11 12">
    <name type="scientific">Symmachiella dynata</name>
    <dbReference type="NCBI Taxonomy" id="2527995"/>
    <lineage>
        <taxon>Bacteria</taxon>
        <taxon>Pseudomonadati</taxon>
        <taxon>Planctomycetota</taxon>
        <taxon>Planctomycetia</taxon>
        <taxon>Planctomycetales</taxon>
        <taxon>Planctomycetaceae</taxon>
        <taxon>Symmachiella</taxon>
    </lineage>
</organism>
<dbReference type="InterPro" id="IPR005467">
    <property type="entry name" value="His_kinase_dom"/>
</dbReference>
<proteinExistence type="predicted"/>
<keyword evidence="6" id="KW-0418">Kinase</keyword>
<comment type="catalytic activity">
    <reaction evidence="1">
        <text>ATP + protein L-histidine = ADP + protein N-phospho-L-histidine.</text>
        <dbReference type="EC" id="2.7.13.3"/>
    </reaction>
</comment>
<dbReference type="InterPro" id="IPR004358">
    <property type="entry name" value="Sig_transdc_His_kin-like_C"/>
</dbReference>
<dbReference type="PANTHER" id="PTHR43065:SF10">
    <property type="entry name" value="PEROXIDE STRESS-ACTIVATED HISTIDINE KINASE MAK3"/>
    <property type="match status" value="1"/>
</dbReference>
<dbReference type="AlphaFoldDB" id="A0A517ZGV8"/>
<keyword evidence="7" id="KW-0067">ATP-binding</keyword>
<evidence type="ECO:0000256" key="6">
    <source>
        <dbReference type="ARBA" id="ARBA00022777"/>
    </source>
</evidence>
<dbReference type="PANTHER" id="PTHR43065">
    <property type="entry name" value="SENSOR HISTIDINE KINASE"/>
    <property type="match status" value="1"/>
</dbReference>
<evidence type="ECO:0000256" key="7">
    <source>
        <dbReference type="ARBA" id="ARBA00022840"/>
    </source>
</evidence>
<keyword evidence="5" id="KW-0547">Nucleotide-binding</keyword>
<evidence type="ECO:0000256" key="3">
    <source>
        <dbReference type="ARBA" id="ARBA00022553"/>
    </source>
</evidence>
<gene>
    <name evidence="11" type="primary">nifL</name>
    <name evidence="11" type="ORF">Mal52_01660</name>
</gene>
<evidence type="ECO:0000256" key="1">
    <source>
        <dbReference type="ARBA" id="ARBA00000085"/>
    </source>
</evidence>
<feature type="region of interest" description="Disordered" evidence="9">
    <location>
        <begin position="397"/>
        <end position="427"/>
    </location>
</feature>
<keyword evidence="8" id="KW-0902">Two-component regulatory system</keyword>
<dbReference type="Pfam" id="PF13589">
    <property type="entry name" value="HATPase_c_3"/>
    <property type="match status" value="1"/>
</dbReference>
<evidence type="ECO:0000256" key="8">
    <source>
        <dbReference type="ARBA" id="ARBA00023012"/>
    </source>
</evidence>
<dbReference type="SUPFAM" id="SSF55874">
    <property type="entry name" value="ATPase domain of HSP90 chaperone/DNA topoisomerase II/histidine kinase"/>
    <property type="match status" value="2"/>
</dbReference>
<dbReference type="RefSeq" id="WP_145373720.1">
    <property type="nucleotide sequence ID" value="NZ_CP036276.1"/>
</dbReference>
<name>A0A517ZGV8_9PLAN</name>
<dbReference type="Pfam" id="PF02518">
    <property type="entry name" value="HATPase_c"/>
    <property type="match status" value="1"/>
</dbReference>
<dbReference type="PRINTS" id="PR00344">
    <property type="entry name" value="BCTRLSENSOR"/>
</dbReference>
<feature type="domain" description="Histidine kinase" evidence="10">
    <location>
        <begin position="469"/>
        <end position="687"/>
    </location>
</feature>
<evidence type="ECO:0000259" key="10">
    <source>
        <dbReference type="PROSITE" id="PS50109"/>
    </source>
</evidence>
<dbReference type="GO" id="GO:0000160">
    <property type="term" value="P:phosphorelay signal transduction system"/>
    <property type="evidence" value="ECO:0007669"/>
    <property type="project" value="UniProtKB-KW"/>
</dbReference>
<dbReference type="EMBL" id="CP036276">
    <property type="protein sequence ID" value="QDU41713.1"/>
    <property type="molecule type" value="Genomic_DNA"/>
</dbReference>
<evidence type="ECO:0000256" key="2">
    <source>
        <dbReference type="ARBA" id="ARBA00012438"/>
    </source>
</evidence>
<sequence>MTIARIRFAPDILRRLGEELNPHPAVGIIELVKNAYDADARKCTVTLTDVDDAGGQVEISDNGDGMTVEQIKHGWLVLGHSQKEKNHRTRLGRIPAGSKGLGRLAALRLGRFAHLETRPRSRRDAAYELLIDWKLFDTASLIDDVDLAIDVRARKKGTSSGTTIRLDKQRDRIGRLEVKRLARAMLLLADPFGENTEGFQPKLVAPEFSDLEALVKRRYFDHASYHLVARLNKKGLATAQLHDARGEILFSSKHTDLFPKNDEQTLECPPVEFELWTFLLNGVTFAPLPVTIQEVKAWLAEFGGVHIYQNGLRVAPYGDAGHDWLSLNVARARSPEERPSTNNSIGRVRLEDSEEILVQKTDRSGFIESHAFHEIRRFAQAALDWMADRRMELAEKRRAKARTSAPKRTSKTKKRLDETIEAAPPKLREQLREAADRHDKSRDKEVEGLKKEVQLYRTLSTAGITAATFAHESTGNPLKVIRASIGTIERRAKELFGKDYKKKLDSAVERVKSSVESLGVLDTVTLSLLSHEKRRLAKVDVHQVINGVLQMFHPFLAVRQVIVDLDLTEGSPWLHGSEAAIESIITNLVNNSLVALEEKAPTDRKIRVSTTVNEDVLRLVVIDSGDGIKDIRASDIWLPGKSTRKNGTGLGLTIVKDTVLDLGGNVGVLELSPLGGAEIFVELPIVGA</sequence>
<evidence type="ECO:0000313" key="12">
    <source>
        <dbReference type="Proteomes" id="UP000319383"/>
    </source>
</evidence>
<dbReference type="GO" id="GO:0004673">
    <property type="term" value="F:protein histidine kinase activity"/>
    <property type="evidence" value="ECO:0007669"/>
    <property type="project" value="UniProtKB-EC"/>
</dbReference>
<keyword evidence="4 11" id="KW-0808">Transferase</keyword>
<keyword evidence="3" id="KW-0597">Phosphoprotein</keyword>
<keyword evidence="12" id="KW-1185">Reference proteome</keyword>
<protein>
    <recommendedName>
        <fullName evidence="2">histidine kinase</fullName>
        <ecNumber evidence="2">2.7.13.3</ecNumber>
    </recommendedName>
</protein>
<evidence type="ECO:0000313" key="11">
    <source>
        <dbReference type="EMBL" id="QDU41713.1"/>
    </source>
</evidence>
<accession>A0A517ZGV8</accession>
<reference evidence="11 12" key="1">
    <citation type="submission" date="2019-02" db="EMBL/GenBank/DDBJ databases">
        <title>Deep-cultivation of Planctomycetes and their phenomic and genomic characterization uncovers novel biology.</title>
        <authorList>
            <person name="Wiegand S."/>
            <person name="Jogler M."/>
            <person name="Boedeker C."/>
            <person name="Pinto D."/>
            <person name="Vollmers J."/>
            <person name="Rivas-Marin E."/>
            <person name="Kohn T."/>
            <person name="Peeters S.H."/>
            <person name="Heuer A."/>
            <person name="Rast P."/>
            <person name="Oberbeckmann S."/>
            <person name="Bunk B."/>
            <person name="Jeske O."/>
            <person name="Meyerdierks A."/>
            <person name="Storesund J.E."/>
            <person name="Kallscheuer N."/>
            <person name="Luecker S."/>
            <person name="Lage O.M."/>
            <person name="Pohl T."/>
            <person name="Merkel B.J."/>
            <person name="Hornburger P."/>
            <person name="Mueller R.-W."/>
            <person name="Bruemmer F."/>
            <person name="Labrenz M."/>
            <person name="Spormann A.M."/>
            <person name="Op den Camp H."/>
            <person name="Overmann J."/>
            <person name="Amann R."/>
            <person name="Jetten M.S.M."/>
            <person name="Mascher T."/>
            <person name="Medema M.H."/>
            <person name="Devos D.P."/>
            <person name="Kaster A.-K."/>
            <person name="Ovreas L."/>
            <person name="Rohde M."/>
            <person name="Galperin M.Y."/>
            <person name="Jogler C."/>
        </authorList>
    </citation>
    <scope>NUCLEOTIDE SEQUENCE [LARGE SCALE GENOMIC DNA]</scope>
    <source>
        <strain evidence="11 12">Mal52</strain>
    </source>
</reference>
<evidence type="ECO:0000256" key="4">
    <source>
        <dbReference type="ARBA" id="ARBA00022679"/>
    </source>
</evidence>
<dbReference type="SMART" id="SM00387">
    <property type="entry name" value="HATPase_c"/>
    <property type="match status" value="1"/>
</dbReference>
<dbReference type="Proteomes" id="UP000319383">
    <property type="component" value="Chromosome"/>
</dbReference>